<dbReference type="PANTHER" id="PTHR42690">
    <property type="entry name" value="THREONINE SYNTHASE FAMILY MEMBER"/>
    <property type="match status" value="1"/>
</dbReference>
<dbReference type="EMBL" id="CAEZVK010000198">
    <property type="protein sequence ID" value="CAB4641183.1"/>
    <property type="molecule type" value="Genomic_DNA"/>
</dbReference>
<name>A0A6J6JYR5_9ZZZZ</name>
<proteinExistence type="predicted"/>
<dbReference type="InterPro" id="IPR051166">
    <property type="entry name" value="Threonine_Synthase"/>
</dbReference>
<dbReference type="InterPro" id="IPR036052">
    <property type="entry name" value="TrpB-like_PALP_sf"/>
</dbReference>
<dbReference type="SUPFAM" id="SSF53686">
    <property type="entry name" value="Tryptophan synthase beta subunit-like PLP-dependent enzymes"/>
    <property type="match status" value="1"/>
</dbReference>
<dbReference type="AlphaFoldDB" id="A0A6J6JYR5"/>
<evidence type="ECO:0000313" key="1">
    <source>
        <dbReference type="EMBL" id="CAB4641183.1"/>
    </source>
</evidence>
<protein>
    <submittedName>
        <fullName evidence="1">Unannotated protein</fullName>
    </submittedName>
</protein>
<dbReference type="Pfam" id="PF24857">
    <property type="entry name" value="THR4_C"/>
    <property type="match status" value="1"/>
</dbReference>
<dbReference type="PANTHER" id="PTHR42690:SF1">
    <property type="entry name" value="THREONINE SYNTHASE-LIKE 2"/>
    <property type="match status" value="1"/>
</dbReference>
<sequence>MLLDPHTAVGLAAARQARADASVPMVVLSTAHPAKFPDAVEAASGVRPPLPEHLADLFDRPEHFEVCANDFATVRGLIEATLDKS</sequence>
<accession>A0A6J6JYR5</accession>
<dbReference type="Gene3D" id="3.40.50.1100">
    <property type="match status" value="2"/>
</dbReference>
<gene>
    <name evidence="1" type="ORF">UFOPK2000_01411</name>
</gene>
<reference evidence="1" key="1">
    <citation type="submission" date="2020-05" db="EMBL/GenBank/DDBJ databases">
        <authorList>
            <person name="Chiriac C."/>
            <person name="Salcher M."/>
            <person name="Ghai R."/>
            <person name="Kavagutti S V."/>
        </authorList>
    </citation>
    <scope>NUCLEOTIDE SEQUENCE</scope>
</reference>
<organism evidence="1">
    <name type="scientific">freshwater metagenome</name>
    <dbReference type="NCBI Taxonomy" id="449393"/>
    <lineage>
        <taxon>unclassified sequences</taxon>
        <taxon>metagenomes</taxon>
        <taxon>ecological metagenomes</taxon>
    </lineage>
</organism>